<accession>A0A2C9KSZ3</accession>
<feature type="compositionally biased region" description="Polar residues" evidence="1">
    <location>
        <begin position="146"/>
        <end position="160"/>
    </location>
</feature>
<feature type="region of interest" description="Disordered" evidence="1">
    <location>
        <begin position="1"/>
        <end position="22"/>
    </location>
</feature>
<reference evidence="2" key="1">
    <citation type="submission" date="2020-05" db="UniProtKB">
        <authorList>
            <consortium name="EnsemblMetazoa"/>
        </authorList>
    </citation>
    <scope>IDENTIFICATION</scope>
    <source>
        <strain evidence="2">BB02</strain>
    </source>
</reference>
<evidence type="ECO:0000256" key="1">
    <source>
        <dbReference type="SAM" id="MobiDB-lite"/>
    </source>
</evidence>
<evidence type="ECO:0000313" key="2">
    <source>
        <dbReference type="EnsemblMetazoa" id="BGLB023182-PA"/>
    </source>
</evidence>
<dbReference type="VEuPathDB" id="VectorBase:BGLAX_034891"/>
<dbReference type="AlphaFoldDB" id="A0A2C9KSZ3"/>
<gene>
    <name evidence="2" type="primary">106069894</name>
</gene>
<sequence>MSGLRDSDGDPPRERSKVGAAPLPIMDVVPKEFRSPNFDFLNPLAGKKENQETYPPIVTIDGRVDTDIDHLIDEEEDYTGPVVDIPSRFPKPHIFSVVDGSLDDDIDNYLNDDGTIEHTLVDAPKNFNPSELKDVASKDAAHKNLDLSQRSPNDAPLTNR</sequence>
<dbReference type="Proteomes" id="UP000076420">
    <property type="component" value="Unassembled WGS sequence"/>
</dbReference>
<dbReference type="EnsemblMetazoa" id="BGLB023182-RA">
    <property type="protein sequence ID" value="BGLB023182-PA"/>
    <property type="gene ID" value="BGLB023182"/>
</dbReference>
<dbReference type="VEuPathDB" id="VectorBase:BGLB023182"/>
<evidence type="ECO:0000313" key="3">
    <source>
        <dbReference type="Proteomes" id="UP000076420"/>
    </source>
</evidence>
<feature type="compositionally biased region" description="Basic and acidic residues" evidence="1">
    <location>
        <begin position="1"/>
        <end position="17"/>
    </location>
</feature>
<dbReference type="OrthoDB" id="6161649at2759"/>
<protein>
    <submittedName>
        <fullName evidence="2">Uncharacterized protein</fullName>
    </submittedName>
</protein>
<feature type="region of interest" description="Disordered" evidence="1">
    <location>
        <begin position="139"/>
        <end position="160"/>
    </location>
</feature>
<proteinExistence type="predicted"/>
<dbReference type="KEGG" id="bgt:106069894"/>
<organism evidence="2 3">
    <name type="scientific">Biomphalaria glabrata</name>
    <name type="common">Bloodfluke planorb</name>
    <name type="synonym">Freshwater snail</name>
    <dbReference type="NCBI Taxonomy" id="6526"/>
    <lineage>
        <taxon>Eukaryota</taxon>
        <taxon>Metazoa</taxon>
        <taxon>Spiralia</taxon>
        <taxon>Lophotrochozoa</taxon>
        <taxon>Mollusca</taxon>
        <taxon>Gastropoda</taxon>
        <taxon>Heterobranchia</taxon>
        <taxon>Euthyneura</taxon>
        <taxon>Panpulmonata</taxon>
        <taxon>Hygrophila</taxon>
        <taxon>Lymnaeoidea</taxon>
        <taxon>Planorbidae</taxon>
        <taxon>Biomphalaria</taxon>
    </lineage>
</organism>
<name>A0A2C9KSZ3_BIOGL</name>